<evidence type="ECO:0000313" key="2">
    <source>
        <dbReference type="Proteomes" id="UP000838412"/>
    </source>
</evidence>
<gene>
    <name evidence="1" type="primary">Hypp3022</name>
    <name evidence="1" type="ORF">BLAG_LOCUS18888</name>
</gene>
<dbReference type="AlphaFoldDB" id="A0A8K0ESC8"/>
<dbReference type="EMBL" id="OV696690">
    <property type="protein sequence ID" value="CAH1264552.1"/>
    <property type="molecule type" value="Genomic_DNA"/>
</dbReference>
<organism evidence="1 2">
    <name type="scientific">Branchiostoma lanceolatum</name>
    <name type="common">Common lancelet</name>
    <name type="synonym">Amphioxus lanceolatum</name>
    <dbReference type="NCBI Taxonomy" id="7740"/>
    <lineage>
        <taxon>Eukaryota</taxon>
        <taxon>Metazoa</taxon>
        <taxon>Chordata</taxon>
        <taxon>Cephalochordata</taxon>
        <taxon>Leptocardii</taxon>
        <taxon>Amphioxiformes</taxon>
        <taxon>Branchiostomatidae</taxon>
        <taxon>Branchiostoma</taxon>
    </lineage>
</organism>
<keyword evidence="2" id="KW-1185">Reference proteome</keyword>
<reference evidence="1" key="1">
    <citation type="submission" date="2022-01" db="EMBL/GenBank/DDBJ databases">
        <authorList>
            <person name="Braso-Vives M."/>
        </authorList>
    </citation>
    <scope>NUCLEOTIDE SEQUENCE</scope>
</reference>
<sequence>MRNTLGQVNCPGVMHNTLQQVSSPGVMRNTVRQVIGPGVMQNTFRVEQVWLPDCPGQVKVLFGQVDILPHLPDRATQVSCGSPYNR</sequence>
<protein>
    <submittedName>
        <fullName evidence="1">Hypp3022 protein</fullName>
    </submittedName>
</protein>
<proteinExistence type="predicted"/>
<accession>A0A8K0ESC8</accession>
<name>A0A8K0ESC8_BRALA</name>
<dbReference type="OrthoDB" id="74314at2759"/>
<dbReference type="Proteomes" id="UP000838412">
    <property type="component" value="Chromosome 5"/>
</dbReference>
<evidence type="ECO:0000313" key="1">
    <source>
        <dbReference type="EMBL" id="CAH1264552.1"/>
    </source>
</evidence>